<dbReference type="PANTHER" id="PTHR14097:SF8">
    <property type="entry name" value="NAD(P)-BINDING DOMAIN-CONTAINING PROTEIN"/>
    <property type="match status" value="1"/>
</dbReference>
<dbReference type="Gene3D" id="3.40.50.720">
    <property type="entry name" value="NAD(P)-binding Rossmann-like Domain"/>
    <property type="match status" value="1"/>
</dbReference>
<dbReference type="EMBL" id="KB822697">
    <property type="protein sequence ID" value="ETI28782.1"/>
    <property type="molecule type" value="Genomic_DNA"/>
</dbReference>
<dbReference type="InterPro" id="IPR036291">
    <property type="entry name" value="NAD(P)-bd_dom_sf"/>
</dbReference>
<evidence type="ECO:0000313" key="1">
    <source>
        <dbReference type="EMBL" id="ETI28782.1"/>
    </source>
</evidence>
<dbReference type="PANTHER" id="PTHR14097">
    <property type="entry name" value="OXIDOREDUCTASE HTATIP2"/>
    <property type="match status" value="1"/>
</dbReference>
<reference evidence="1 2" key="1">
    <citation type="submission" date="2013-03" db="EMBL/GenBank/DDBJ databases">
        <title>The Genome Sequence of Cladophialophora carrionii CBS 160.54.</title>
        <authorList>
            <consortium name="The Broad Institute Genomics Platform"/>
            <person name="Cuomo C."/>
            <person name="de Hoog S."/>
            <person name="Gorbushina A."/>
            <person name="Walker B."/>
            <person name="Young S.K."/>
            <person name="Zeng Q."/>
            <person name="Gargeya S."/>
            <person name="Fitzgerald M."/>
            <person name="Haas B."/>
            <person name="Abouelleil A."/>
            <person name="Allen A.W."/>
            <person name="Alvarado L."/>
            <person name="Arachchi H.M."/>
            <person name="Berlin A.M."/>
            <person name="Chapman S.B."/>
            <person name="Gainer-Dewar J."/>
            <person name="Goldberg J."/>
            <person name="Griggs A."/>
            <person name="Gujja S."/>
            <person name="Hansen M."/>
            <person name="Howarth C."/>
            <person name="Imamovic A."/>
            <person name="Ireland A."/>
            <person name="Larimer J."/>
            <person name="McCowan C."/>
            <person name="Murphy C."/>
            <person name="Pearson M."/>
            <person name="Poon T.W."/>
            <person name="Priest M."/>
            <person name="Roberts A."/>
            <person name="Saif S."/>
            <person name="Shea T."/>
            <person name="Sisk P."/>
            <person name="Sykes S."/>
            <person name="Wortman J."/>
            <person name="Nusbaum C."/>
            <person name="Birren B."/>
        </authorList>
    </citation>
    <scope>NUCLEOTIDE SEQUENCE [LARGE SCALE GENOMIC DNA]</scope>
    <source>
        <strain evidence="1 2">CBS 160.54</strain>
    </source>
</reference>
<evidence type="ECO:0000313" key="2">
    <source>
        <dbReference type="Proteomes" id="UP000030678"/>
    </source>
</evidence>
<dbReference type="HOGENOM" id="CLU_071330_5_0_1"/>
<organism evidence="1 2">
    <name type="scientific">Cladophialophora carrionii CBS 160.54</name>
    <dbReference type="NCBI Taxonomy" id="1279043"/>
    <lineage>
        <taxon>Eukaryota</taxon>
        <taxon>Fungi</taxon>
        <taxon>Dikarya</taxon>
        <taxon>Ascomycota</taxon>
        <taxon>Pezizomycotina</taxon>
        <taxon>Eurotiomycetes</taxon>
        <taxon>Chaetothyriomycetidae</taxon>
        <taxon>Chaetothyriales</taxon>
        <taxon>Herpotrichiellaceae</taxon>
        <taxon>Cladophialophora</taxon>
    </lineage>
</organism>
<dbReference type="VEuPathDB" id="FungiDB:G647_01233"/>
<dbReference type="RefSeq" id="XP_008722856.1">
    <property type="nucleotide sequence ID" value="XM_008724634.1"/>
</dbReference>
<name>V9DS54_9EURO</name>
<evidence type="ECO:0008006" key="3">
    <source>
        <dbReference type="Google" id="ProtNLM"/>
    </source>
</evidence>
<accession>V9DS54</accession>
<proteinExistence type="predicted"/>
<dbReference type="GeneID" id="19979726"/>
<gene>
    <name evidence="1" type="ORF">G647_01233</name>
</gene>
<dbReference type="SUPFAM" id="SSF51735">
    <property type="entry name" value="NAD(P)-binding Rossmann-fold domains"/>
    <property type="match status" value="1"/>
</dbReference>
<dbReference type="OrthoDB" id="9975943at2759"/>
<sequence length="298" mass="32151">MVHLILTGATGLIGSSVLSHILSLPPTSKPAIDKLSILTRSTSIPWLAATPPPGTPTTNNHTEIEVIEHRDFGTYPPELLARLKGADACIWALGVSQNDVSKDEYVTITRDYAVEAAKAFSTLRAATAAAAAAAAAGADASETASEKFKFVYVSGEGATLHPRPWTPIYGRVKGETERALLDLSKTAQYSPLLSVYSVRPAAVDGANQPWIWDQVLNTKRTAFQRFYLKGLMHPIRWGWAGEATHSPTEGLGRVLVEMAVSEQGGAFEVGVGVDAESEGRTLGNKRLRMLERGQGWWK</sequence>
<dbReference type="AlphaFoldDB" id="V9DS54"/>
<protein>
    <recommendedName>
        <fullName evidence="3">NAD-dependent epimerase/dehydratase domain-containing protein</fullName>
    </recommendedName>
</protein>
<dbReference type="Proteomes" id="UP000030678">
    <property type="component" value="Unassembled WGS sequence"/>
</dbReference>